<proteinExistence type="predicted"/>
<dbReference type="AlphaFoldDB" id="A0A1W2APN2"/>
<evidence type="ECO:0000313" key="2">
    <source>
        <dbReference type="EMBL" id="SMC62667.1"/>
    </source>
</evidence>
<dbReference type="EMBL" id="FWXN01000006">
    <property type="protein sequence ID" value="SMC62667.1"/>
    <property type="molecule type" value="Genomic_DNA"/>
</dbReference>
<organism evidence="2 3">
    <name type="scientific">Janibacter indicus</name>
    <dbReference type="NCBI Taxonomy" id="857417"/>
    <lineage>
        <taxon>Bacteria</taxon>
        <taxon>Bacillati</taxon>
        <taxon>Actinomycetota</taxon>
        <taxon>Actinomycetes</taxon>
        <taxon>Micrococcales</taxon>
        <taxon>Intrasporangiaceae</taxon>
        <taxon>Janibacter</taxon>
    </lineage>
</organism>
<evidence type="ECO:0000256" key="1">
    <source>
        <dbReference type="SAM" id="SignalP"/>
    </source>
</evidence>
<reference evidence="2 3" key="1">
    <citation type="submission" date="2017-04" db="EMBL/GenBank/DDBJ databases">
        <authorList>
            <person name="Afonso C.L."/>
            <person name="Miller P.J."/>
            <person name="Scott M.A."/>
            <person name="Spackman E."/>
            <person name="Goraichik I."/>
            <person name="Dimitrov K.M."/>
            <person name="Suarez D.L."/>
            <person name="Swayne D.E."/>
        </authorList>
    </citation>
    <scope>NUCLEOTIDE SEQUENCE [LARGE SCALE GENOMIC DNA]</scope>
    <source>
        <strain evidence="2 3">CGMCC 1.12511</strain>
    </source>
</reference>
<name>A0A1W2APN2_9MICO</name>
<accession>A0A1W2APN2</accession>
<feature type="signal peptide" evidence="1">
    <location>
        <begin position="1"/>
        <end position="25"/>
    </location>
</feature>
<keyword evidence="1" id="KW-0732">Signal</keyword>
<evidence type="ECO:0000313" key="3">
    <source>
        <dbReference type="Proteomes" id="UP000192634"/>
    </source>
</evidence>
<protein>
    <submittedName>
        <fullName evidence="2">Uncharacterized protein</fullName>
    </submittedName>
</protein>
<feature type="chain" id="PRO_5012370875" evidence="1">
    <location>
        <begin position="26"/>
        <end position="91"/>
    </location>
</feature>
<gene>
    <name evidence="2" type="ORF">SAMN06296429_106115</name>
</gene>
<dbReference type="Proteomes" id="UP000192634">
    <property type="component" value="Unassembled WGS sequence"/>
</dbReference>
<sequence>MRQLIRTTTIAVAAVAAPSTSVAVAEGLDVTIGGWAEGSAVLPDGDVAPAGRGPGALQRDLDAVGDEVEVVPPCISIGSWAKCVSTKTGPW</sequence>